<sequence length="40" mass="5045">MRFHFDPFCQQRYYLQAILFYFAKLGKFCVLSRKLDFKKF</sequence>
<dbReference type="STRING" id="999894.TDIS_1858"/>
<gene>
    <name evidence="1" type="ORF">TDIS_1858</name>
</gene>
<name>A0A179D2V1_9BACT</name>
<dbReference type="AlphaFoldDB" id="A0A179D2V1"/>
<evidence type="ECO:0000313" key="1">
    <source>
        <dbReference type="EMBL" id="OAQ20039.1"/>
    </source>
</evidence>
<evidence type="ECO:0000313" key="2">
    <source>
        <dbReference type="Proteomes" id="UP000078390"/>
    </source>
</evidence>
<reference evidence="1 2" key="1">
    <citation type="submission" date="2016-04" db="EMBL/GenBank/DDBJ databases">
        <title>Genome analysis of Thermosulfurimonas dismutans, the first thermophilic sulfur-disproportionating bacterium of the phylum Thermodesulfobacteria.</title>
        <authorList>
            <person name="Mardanov A.V."/>
            <person name="Beletsky A.V."/>
            <person name="Kadnikov V.V."/>
            <person name="Slobodkin A.I."/>
            <person name="Ravin N.V."/>
        </authorList>
    </citation>
    <scope>NUCLEOTIDE SEQUENCE [LARGE SCALE GENOMIC DNA]</scope>
    <source>
        <strain evidence="1 2">S95</strain>
    </source>
</reference>
<keyword evidence="2" id="KW-1185">Reference proteome</keyword>
<dbReference type="EMBL" id="LWLG01000017">
    <property type="protein sequence ID" value="OAQ20039.1"/>
    <property type="molecule type" value="Genomic_DNA"/>
</dbReference>
<comment type="caution">
    <text evidence="1">The sequence shown here is derived from an EMBL/GenBank/DDBJ whole genome shotgun (WGS) entry which is preliminary data.</text>
</comment>
<dbReference type="Proteomes" id="UP000078390">
    <property type="component" value="Unassembled WGS sequence"/>
</dbReference>
<proteinExistence type="predicted"/>
<accession>A0A179D2V1</accession>
<organism evidence="1 2">
    <name type="scientific">Thermosulfurimonas dismutans</name>
    <dbReference type="NCBI Taxonomy" id="999894"/>
    <lineage>
        <taxon>Bacteria</taxon>
        <taxon>Pseudomonadati</taxon>
        <taxon>Thermodesulfobacteriota</taxon>
        <taxon>Thermodesulfobacteria</taxon>
        <taxon>Thermodesulfobacteriales</taxon>
        <taxon>Thermodesulfobacteriaceae</taxon>
        <taxon>Thermosulfurimonas</taxon>
    </lineage>
</organism>
<protein>
    <submittedName>
        <fullName evidence="1">Uncharacterized protein</fullName>
    </submittedName>
</protein>